<evidence type="ECO:0000313" key="3">
    <source>
        <dbReference type="Proteomes" id="UP000696485"/>
    </source>
</evidence>
<comment type="caution">
    <text evidence="2">The sequence shown here is derived from an EMBL/GenBank/DDBJ whole genome shotgun (WGS) entry which is preliminary data.</text>
</comment>
<proteinExistence type="predicted"/>
<evidence type="ECO:0000313" key="2">
    <source>
        <dbReference type="EMBL" id="KAF9329461.1"/>
    </source>
</evidence>
<sequence length="263" mass="30570">MNPQKRARRRSRKRKTRHAQEANENPTNDANVDTWLNTFTDSLIKFSLNPSHAPPPTGPAPVVSLLDDEAHEVAPTISKQMLLHSAYCSQFSGRDFPLLFPNFVWPLGGTEWVETMTEYDTYDPILIRLRDIYKGIPSYKHCSILPFVTPRQNVRICAERLQKHQDPNRQPPKWEPEVVYVFGEAWAGSRSAQEELQERKAMWKRVDRALNILQLMKYEGASANVMIDTLDDFMEQEVMANQLMQKLIPKYGYTEEHIARLKW</sequence>
<keyword evidence="3" id="KW-1185">Reference proteome</keyword>
<evidence type="ECO:0000256" key="1">
    <source>
        <dbReference type="SAM" id="MobiDB-lite"/>
    </source>
</evidence>
<feature type="region of interest" description="Disordered" evidence="1">
    <location>
        <begin position="1"/>
        <end position="32"/>
    </location>
</feature>
<dbReference type="EMBL" id="JAAAUY010000473">
    <property type="protein sequence ID" value="KAF9329461.1"/>
    <property type="molecule type" value="Genomic_DNA"/>
</dbReference>
<reference evidence="2" key="1">
    <citation type="journal article" date="2020" name="Fungal Divers.">
        <title>Resolving the Mortierellaceae phylogeny through synthesis of multi-gene phylogenetics and phylogenomics.</title>
        <authorList>
            <person name="Vandepol N."/>
            <person name="Liber J."/>
            <person name="Desiro A."/>
            <person name="Na H."/>
            <person name="Kennedy M."/>
            <person name="Barry K."/>
            <person name="Grigoriev I.V."/>
            <person name="Miller A.N."/>
            <person name="O'Donnell K."/>
            <person name="Stajich J.E."/>
            <person name="Bonito G."/>
        </authorList>
    </citation>
    <scope>NUCLEOTIDE SEQUENCE</scope>
    <source>
        <strain evidence="2">NVP1</strain>
    </source>
</reference>
<organism evidence="2 3">
    <name type="scientific">Podila minutissima</name>
    <dbReference type="NCBI Taxonomy" id="64525"/>
    <lineage>
        <taxon>Eukaryota</taxon>
        <taxon>Fungi</taxon>
        <taxon>Fungi incertae sedis</taxon>
        <taxon>Mucoromycota</taxon>
        <taxon>Mortierellomycotina</taxon>
        <taxon>Mortierellomycetes</taxon>
        <taxon>Mortierellales</taxon>
        <taxon>Mortierellaceae</taxon>
        <taxon>Podila</taxon>
    </lineage>
</organism>
<gene>
    <name evidence="2" type="ORF">BG006_007466</name>
</gene>
<dbReference type="AlphaFoldDB" id="A0A9P5VKN5"/>
<feature type="compositionally biased region" description="Basic residues" evidence="1">
    <location>
        <begin position="1"/>
        <end position="17"/>
    </location>
</feature>
<dbReference type="Proteomes" id="UP000696485">
    <property type="component" value="Unassembled WGS sequence"/>
</dbReference>
<feature type="compositionally biased region" description="Polar residues" evidence="1">
    <location>
        <begin position="22"/>
        <end position="32"/>
    </location>
</feature>
<protein>
    <submittedName>
        <fullName evidence="2">Uncharacterized protein</fullName>
    </submittedName>
</protein>
<name>A0A9P5VKN5_9FUNG</name>
<accession>A0A9P5VKN5</accession>